<comment type="cofactor">
    <cofactor evidence="1">
        <name>a divalent metal cation</name>
        <dbReference type="ChEBI" id="CHEBI:60240"/>
    </cofactor>
</comment>
<evidence type="ECO:0000256" key="1">
    <source>
        <dbReference type="ARBA" id="ARBA00001968"/>
    </source>
</evidence>
<comment type="caution">
    <text evidence="4">The sequence shown here is derived from an EMBL/GenBank/DDBJ whole genome shotgun (WGS) entry which is preliminary data.</text>
</comment>
<evidence type="ECO:0000259" key="3">
    <source>
        <dbReference type="Pfam" id="PF13359"/>
    </source>
</evidence>
<dbReference type="Proteomes" id="UP000762676">
    <property type="component" value="Unassembled WGS sequence"/>
</dbReference>
<dbReference type="GO" id="GO:0046872">
    <property type="term" value="F:metal ion binding"/>
    <property type="evidence" value="ECO:0007669"/>
    <property type="project" value="UniProtKB-KW"/>
</dbReference>
<keyword evidence="5" id="KW-1185">Reference proteome</keyword>
<dbReference type="EMBL" id="BMAT01002319">
    <property type="protein sequence ID" value="GFS04653.1"/>
    <property type="molecule type" value="Genomic_DNA"/>
</dbReference>
<evidence type="ECO:0000313" key="4">
    <source>
        <dbReference type="EMBL" id="GFS04653.1"/>
    </source>
</evidence>
<name>A0AAV4I2I5_9GAST</name>
<protein>
    <submittedName>
        <fullName evidence="4">Protein ALP1-like</fullName>
    </submittedName>
</protein>
<proteinExistence type="predicted"/>
<dbReference type="AlphaFoldDB" id="A0AAV4I2I5"/>
<feature type="domain" description="DDE Tnp4" evidence="3">
    <location>
        <begin position="6"/>
        <end position="64"/>
    </location>
</feature>
<reference evidence="4 5" key="1">
    <citation type="journal article" date="2021" name="Elife">
        <title>Chloroplast acquisition without the gene transfer in kleptoplastic sea slugs, Plakobranchus ocellatus.</title>
        <authorList>
            <person name="Maeda T."/>
            <person name="Takahashi S."/>
            <person name="Yoshida T."/>
            <person name="Shimamura S."/>
            <person name="Takaki Y."/>
            <person name="Nagai Y."/>
            <person name="Toyoda A."/>
            <person name="Suzuki Y."/>
            <person name="Arimoto A."/>
            <person name="Ishii H."/>
            <person name="Satoh N."/>
            <person name="Nishiyama T."/>
            <person name="Hasebe M."/>
            <person name="Maruyama T."/>
            <person name="Minagawa J."/>
            <person name="Obokata J."/>
            <person name="Shigenobu S."/>
        </authorList>
    </citation>
    <scope>NUCLEOTIDE SEQUENCE [LARGE SCALE GENOMIC DNA]</scope>
</reference>
<sequence length="118" mass="13419">MKPYSGGDLPLEQECHKKRLSRARKSVEFAFGILTSKWRILNKSVDKNESLVDDIIKCVCILHNTVIDIDGVQINLTEATWKQQGLVWYRAGRHGTGAKTVRNIFAVYFQSNPLSLIE</sequence>
<evidence type="ECO:0000313" key="5">
    <source>
        <dbReference type="Proteomes" id="UP000762676"/>
    </source>
</evidence>
<gene>
    <name evidence="4" type="ORF">ElyMa_001181600</name>
</gene>
<dbReference type="InterPro" id="IPR027806">
    <property type="entry name" value="HARBI1_dom"/>
</dbReference>
<dbReference type="Pfam" id="PF13359">
    <property type="entry name" value="DDE_Tnp_4"/>
    <property type="match status" value="1"/>
</dbReference>
<accession>A0AAV4I2I5</accession>
<keyword evidence="2" id="KW-0479">Metal-binding</keyword>
<evidence type="ECO:0000256" key="2">
    <source>
        <dbReference type="ARBA" id="ARBA00022723"/>
    </source>
</evidence>
<organism evidence="4 5">
    <name type="scientific">Elysia marginata</name>
    <dbReference type="NCBI Taxonomy" id="1093978"/>
    <lineage>
        <taxon>Eukaryota</taxon>
        <taxon>Metazoa</taxon>
        <taxon>Spiralia</taxon>
        <taxon>Lophotrochozoa</taxon>
        <taxon>Mollusca</taxon>
        <taxon>Gastropoda</taxon>
        <taxon>Heterobranchia</taxon>
        <taxon>Euthyneura</taxon>
        <taxon>Panpulmonata</taxon>
        <taxon>Sacoglossa</taxon>
        <taxon>Placobranchoidea</taxon>
        <taxon>Plakobranchidae</taxon>
        <taxon>Elysia</taxon>
    </lineage>
</organism>